<dbReference type="GO" id="GO:0003723">
    <property type="term" value="F:RNA binding"/>
    <property type="evidence" value="ECO:0007669"/>
    <property type="project" value="UniProtKB-UniRule"/>
</dbReference>
<name>A0AAW0H8W3_MYOGA</name>
<dbReference type="PRINTS" id="PR00881">
    <property type="entry name" value="L7ARS6FAMILY"/>
</dbReference>
<evidence type="ECO:0000256" key="1">
    <source>
        <dbReference type="ARBA" id="ARBA00004604"/>
    </source>
</evidence>
<evidence type="ECO:0000256" key="11">
    <source>
        <dbReference type="SAM" id="MobiDB-lite"/>
    </source>
</evidence>
<evidence type="ECO:0000259" key="12">
    <source>
        <dbReference type="Pfam" id="PF01248"/>
    </source>
</evidence>
<dbReference type="AlphaFoldDB" id="A0AAW0H8W3"/>
<comment type="similarity">
    <text evidence="2 10">Belongs to the eukaryotic ribosomal protein eL8 family.</text>
</comment>
<dbReference type="GO" id="GO:0000398">
    <property type="term" value="P:mRNA splicing, via spliceosome"/>
    <property type="evidence" value="ECO:0007669"/>
    <property type="project" value="UniProtKB-UniRule"/>
</dbReference>
<dbReference type="GO" id="GO:0031429">
    <property type="term" value="C:box H/ACA snoRNP complex"/>
    <property type="evidence" value="ECO:0007669"/>
    <property type="project" value="UniProtKB-UniRule"/>
</dbReference>
<evidence type="ECO:0000256" key="4">
    <source>
        <dbReference type="ARBA" id="ARBA00022552"/>
    </source>
</evidence>
<proteinExistence type="inferred from homology"/>
<organism evidence="13 14">
    <name type="scientific">Myodes glareolus</name>
    <name type="common">Bank vole</name>
    <name type="synonym">Clethrionomys glareolus</name>
    <dbReference type="NCBI Taxonomy" id="447135"/>
    <lineage>
        <taxon>Eukaryota</taxon>
        <taxon>Metazoa</taxon>
        <taxon>Chordata</taxon>
        <taxon>Craniata</taxon>
        <taxon>Vertebrata</taxon>
        <taxon>Euteleostomi</taxon>
        <taxon>Mammalia</taxon>
        <taxon>Eutheria</taxon>
        <taxon>Euarchontoglires</taxon>
        <taxon>Glires</taxon>
        <taxon>Rodentia</taxon>
        <taxon>Myomorpha</taxon>
        <taxon>Muroidea</taxon>
        <taxon>Cricetidae</taxon>
        <taxon>Arvicolinae</taxon>
        <taxon>Myodes</taxon>
    </lineage>
</organism>
<dbReference type="InterPro" id="IPR004038">
    <property type="entry name" value="Ribosomal_eL8/eL30/eS12/Gad45"/>
</dbReference>
<dbReference type="Proteomes" id="UP001488838">
    <property type="component" value="Unassembled WGS sequence"/>
</dbReference>
<keyword evidence="6 10" id="KW-0539">Nucleus</keyword>
<keyword evidence="4" id="KW-0698">rRNA processing</keyword>
<dbReference type="InterPro" id="IPR018492">
    <property type="entry name" value="Ribosomal_eL8/Nhp2"/>
</dbReference>
<comment type="caution">
    <text evidence="13">The sequence shown here is derived from an EMBL/GenBank/DDBJ whole genome shotgun (WGS) entry which is preliminary data.</text>
</comment>
<comment type="subcellular location">
    <subcellularLocation>
        <location evidence="1 10">Nucleus</location>
        <location evidence="1 10">Nucleolus</location>
    </subcellularLocation>
</comment>
<feature type="region of interest" description="Disordered" evidence="11">
    <location>
        <begin position="1"/>
        <end position="51"/>
    </location>
</feature>
<evidence type="ECO:0000256" key="3">
    <source>
        <dbReference type="ARBA" id="ARBA00022517"/>
    </source>
</evidence>
<dbReference type="InterPro" id="IPR029064">
    <property type="entry name" value="Ribosomal_eL30-like_sf"/>
</dbReference>
<feature type="compositionally biased region" description="Pro residues" evidence="11">
    <location>
        <begin position="13"/>
        <end position="24"/>
    </location>
</feature>
<protein>
    <recommendedName>
        <fullName evidence="9 10">H/ACA ribonucleoprotein complex subunit 2</fullName>
    </recommendedName>
</protein>
<comment type="function">
    <text evidence="8 10">Required for ribosome biogenesis and telomere maintenance. Part of the H/ACA small nucleolar ribonucleoprotein (H/ACA snoRNP) complex, which catalyzes pseudouridylation of rRNA. This involves the isomerization of uridine such that the ribose is subsequently attached to C5, instead of the normal N1. Each rRNA can contain up to 100 pseudouridine ('psi') residues, which may serve to stabilize the conformation of rRNAs. May also be required for correct processing or intranuclear trafficking of TERC, the RNA component of the telomerase reverse transcriptase (TERT) holoenzyme.</text>
</comment>
<feature type="domain" description="Ribosomal protein eL8/eL30/eS12/Gadd45" evidence="12">
    <location>
        <begin position="152"/>
        <end position="243"/>
    </location>
</feature>
<evidence type="ECO:0000256" key="2">
    <source>
        <dbReference type="ARBA" id="ARBA00007337"/>
    </source>
</evidence>
<gene>
    <name evidence="13" type="ORF">U0070_014079</name>
</gene>
<dbReference type="PRINTS" id="PR00883">
    <property type="entry name" value="NUCLEARHMG"/>
</dbReference>
<evidence type="ECO:0000256" key="7">
    <source>
        <dbReference type="ARBA" id="ARBA00023274"/>
    </source>
</evidence>
<evidence type="ECO:0000256" key="9">
    <source>
        <dbReference type="ARBA" id="ARBA00071538"/>
    </source>
</evidence>
<evidence type="ECO:0000313" key="14">
    <source>
        <dbReference type="Proteomes" id="UP001488838"/>
    </source>
</evidence>
<dbReference type="FunFam" id="3.30.1330.30:FF:000016">
    <property type="entry name" value="H/ACA ribonucleoprotein complex subunit 2"/>
    <property type="match status" value="1"/>
</dbReference>
<dbReference type="PANTHER" id="PTHR23105">
    <property type="entry name" value="RIBOSOMAL PROTEIN L7AE FAMILY MEMBER"/>
    <property type="match status" value="1"/>
</dbReference>
<dbReference type="Pfam" id="PF01248">
    <property type="entry name" value="Ribosomal_L7Ae"/>
    <property type="match status" value="1"/>
</dbReference>
<sequence length="259" mass="28329">MGPASFPLGPTSLPWPRPLPPGTPPLNSTSPGSRGRNPNPAPRLSCDPAPMAKTPPPQVYLAIGWCKVPRFPIGHGVGQLRDPEVISEAAATWFVCTADWVAAAAKMTKIKAVPEDSEAQAEGGSEERTYEELLVNLNPIAQPLASRRLTRKLYKCIKKAVKQKQIRRGVKEVQKFVNKGEKGIMILAGDTLPIEVYCHLPVMCEDQNLPYVYIPSKTDLGAATGSKRPTCVIMVKPHEDYQEIYDKCLEEVQALPAPL</sequence>
<reference evidence="13 14" key="1">
    <citation type="journal article" date="2023" name="bioRxiv">
        <title>Conserved and derived expression patterns and positive selection on dental genes reveal complex evolutionary context of ever-growing rodent molars.</title>
        <authorList>
            <person name="Calamari Z.T."/>
            <person name="Song A."/>
            <person name="Cohen E."/>
            <person name="Akter M."/>
            <person name="Roy R.D."/>
            <person name="Hallikas O."/>
            <person name="Christensen M.M."/>
            <person name="Li P."/>
            <person name="Marangoni P."/>
            <person name="Jernvall J."/>
            <person name="Klein O.D."/>
        </authorList>
    </citation>
    <scope>NUCLEOTIDE SEQUENCE [LARGE SCALE GENOMIC DNA]</scope>
    <source>
        <strain evidence="13">V071</strain>
    </source>
</reference>
<evidence type="ECO:0000256" key="5">
    <source>
        <dbReference type="ARBA" id="ARBA00022884"/>
    </source>
</evidence>
<dbReference type="InterPro" id="IPR050257">
    <property type="entry name" value="eL8/uL1-like"/>
</dbReference>
<comment type="function">
    <text evidence="10">Common component of the spliceosome and rRNA processing machinery.</text>
</comment>
<evidence type="ECO:0000256" key="6">
    <source>
        <dbReference type="ARBA" id="ARBA00023242"/>
    </source>
</evidence>
<evidence type="ECO:0000313" key="13">
    <source>
        <dbReference type="EMBL" id="KAK7799179.1"/>
    </source>
</evidence>
<dbReference type="Gene3D" id="3.30.1330.30">
    <property type="match status" value="1"/>
</dbReference>
<dbReference type="EMBL" id="JBBHLL010000633">
    <property type="protein sequence ID" value="KAK7799179.1"/>
    <property type="molecule type" value="Genomic_DNA"/>
</dbReference>
<dbReference type="SUPFAM" id="SSF55315">
    <property type="entry name" value="L30e-like"/>
    <property type="match status" value="1"/>
</dbReference>
<keyword evidence="7 10" id="KW-0687">Ribonucleoprotein</keyword>
<accession>A0AAW0H8W3</accession>
<dbReference type="GO" id="GO:0006364">
    <property type="term" value="P:rRNA processing"/>
    <property type="evidence" value="ECO:0007669"/>
    <property type="project" value="UniProtKB-KW"/>
</dbReference>
<evidence type="ECO:0000256" key="8">
    <source>
        <dbReference type="ARBA" id="ARBA00058344"/>
    </source>
</evidence>
<keyword evidence="3" id="KW-0690">Ribosome biogenesis</keyword>
<keyword evidence="5 10" id="KW-0694">RNA-binding</keyword>
<dbReference type="InterPro" id="IPR002415">
    <property type="entry name" value="H/ACA_rnp_Nhp2-like"/>
</dbReference>
<keyword evidence="14" id="KW-1185">Reference proteome</keyword>
<evidence type="ECO:0000256" key="10">
    <source>
        <dbReference type="RuleBase" id="RU366039"/>
    </source>
</evidence>
<comment type="subunit">
    <text evidence="10">Part of the H/ACA small nucleolar ribonucleoprotein (H/ACA snoRNP) complex, which contains NHP2/NOLA2, GAR1/NOLA1, NOP10/NOLA3, and DKC1/NOLA4, which is presumed to be the catalytic subunit. The complex contains a stable core formed by binding of one or two NOP10-DKC1 heterodimers to NHP2; GAR1 subsequently binds to this core via DKC1. The complex binds a box H/ACA small nucleolar RNA (snoRNA), which may target the specific site of modification within the RNA substrate. During assembly, the complex contains NAF1 instead of GAR1/NOLA1. The complex also interacts with TERC, which contains a 3'-terminal domain related to the box H/ACA snoRNAs. Specific interactions with snoRNAs or TERC are mediated by GAR1 and NHP2. Associates with NOLC1/NOPP140. H/ACA snoRNPs interact with the SMN complex, consisting of SMN1 or SMN2, GEMIN2/SIP1, DDX20/GEMIN3, and GEMIN4. This is mediated by interaction between GAR1 and SMN1 or SMN2. The SMN complex may be required for correct assembly of the H/ACA snoRNP complex. Component of the telomerase holoenzyme complex composed of one molecule of TERT, one molecule of WRAP53/TCAB1, two molecules of H/ACA ribonucleoprotein complex subunits DKC1, NOP10, NHP2 and GAR1, and a telomerase RNA template component (TERC). The telomerase holoenzyme complex is associated with TEP1, SMG6/EST1A and POT1.</text>
</comment>